<evidence type="ECO:0000313" key="1">
    <source>
        <dbReference type="EMBL" id="JAD51209.1"/>
    </source>
</evidence>
<organism evidence="1">
    <name type="scientific">Arundo donax</name>
    <name type="common">Giant reed</name>
    <name type="synonym">Donax arundinaceus</name>
    <dbReference type="NCBI Taxonomy" id="35708"/>
    <lineage>
        <taxon>Eukaryota</taxon>
        <taxon>Viridiplantae</taxon>
        <taxon>Streptophyta</taxon>
        <taxon>Embryophyta</taxon>
        <taxon>Tracheophyta</taxon>
        <taxon>Spermatophyta</taxon>
        <taxon>Magnoliopsida</taxon>
        <taxon>Liliopsida</taxon>
        <taxon>Poales</taxon>
        <taxon>Poaceae</taxon>
        <taxon>PACMAD clade</taxon>
        <taxon>Arundinoideae</taxon>
        <taxon>Arundineae</taxon>
        <taxon>Arundo</taxon>
    </lineage>
</organism>
<reference evidence="1" key="2">
    <citation type="journal article" date="2015" name="Data Brief">
        <title>Shoot transcriptome of the giant reed, Arundo donax.</title>
        <authorList>
            <person name="Barrero R.A."/>
            <person name="Guerrero F.D."/>
            <person name="Moolhuijzen P."/>
            <person name="Goolsby J.A."/>
            <person name="Tidwell J."/>
            <person name="Bellgard S.E."/>
            <person name="Bellgard M.I."/>
        </authorList>
    </citation>
    <scope>NUCLEOTIDE SEQUENCE</scope>
    <source>
        <tissue evidence="1">Shoot tissue taken approximately 20 cm above the soil surface</tissue>
    </source>
</reference>
<reference evidence="1" key="1">
    <citation type="submission" date="2014-09" db="EMBL/GenBank/DDBJ databases">
        <authorList>
            <person name="Magalhaes I.L.F."/>
            <person name="Oliveira U."/>
            <person name="Santos F.R."/>
            <person name="Vidigal T.H.D.A."/>
            <person name="Brescovit A.D."/>
            <person name="Santos A.J."/>
        </authorList>
    </citation>
    <scope>NUCLEOTIDE SEQUENCE</scope>
    <source>
        <tissue evidence="1">Shoot tissue taken approximately 20 cm above the soil surface</tissue>
    </source>
</reference>
<accession>A0A0A9AHQ5</accession>
<dbReference type="EMBL" id="GBRH01246686">
    <property type="protein sequence ID" value="JAD51209.1"/>
    <property type="molecule type" value="Transcribed_RNA"/>
</dbReference>
<dbReference type="AlphaFoldDB" id="A0A0A9AHQ5"/>
<proteinExistence type="predicted"/>
<sequence length="21" mass="2536">MIYNLKLPTKRKQVKRCCLEA</sequence>
<name>A0A0A9AHQ5_ARUDO</name>
<protein>
    <submittedName>
        <fullName evidence="1">Uncharacterized protein</fullName>
    </submittedName>
</protein>